<dbReference type="EMBL" id="BAAAFR010000001">
    <property type="protein sequence ID" value="GAA0310498.1"/>
    <property type="molecule type" value="Genomic_DNA"/>
</dbReference>
<accession>A0ABP3FD55</accession>
<dbReference type="InterPro" id="IPR007560">
    <property type="entry name" value="Restrct_endonuc_IV_Mrr"/>
</dbReference>
<protein>
    <recommendedName>
        <fullName evidence="1">Restriction endonuclease type IV Mrr domain-containing protein</fullName>
    </recommendedName>
</protein>
<comment type="caution">
    <text evidence="2">The sequence shown here is derived from an EMBL/GenBank/DDBJ whole genome shotgun (WGS) entry which is preliminary data.</text>
</comment>
<dbReference type="RefSeq" id="WP_201504015.1">
    <property type="nucleotide sequence ID" value="NZ_BAAAFR010000001.1"/>
</dbReference>
<evidence type="ECO:0000313" key="2">
    <source>
        <dbReference type="EMBL" id="GAA0310498.1"/>
    </source>
</evidence>
<name>A0ABP3FD55_9GAMM</name>
<gene>
    <name evidence="2" type="ORF">GCM10009129_04700</name>
</gene>
<dbReference type="InterPro" id="IPR011335">
    <property type="entry name" value="Restrct_endonuc-II-like"/>
</dbReference>
<dbReference type="SUPFAM" id="SSF52980">
    <property type="entry name" value="Restriction endonuclease-like"/>
    <property type="match status" value="1"/>
</dbReference>
<feature type="domain" description="Restriction endonuclease type IV Mrr" evidence="1">
    <location>
        <begin position="10"/>
        <end position="111"/>
    </location>
</feature>
<evidence type="ECO:0000313" key="3">
    <source>
        <dbReference type="Proteomes" id="UP001501787"/>
    </source>
</evidence>
<dbReference type="Pfam" id="PF04471">
    <property type="entry name" value="Mrr_cat"/>
    <property type="match status" value="1"/>
</dbReference>
<keyword evidence="3" id="KW-1185">Reference proteome</keyword>
<dbReference type="Proteomes" id="UP001501787">
    <property type="component" value="Unassembled WGS sequence"/>
</dbReference>
<evidence type="ECO:0000259" key="1">
    <source>
        <dbReference type="Pfam" id="PF04471"/>
    </source>
</evidence>
<reference evidence="3" key="1">
    <citation type="journal article" date="2019" name="Int. J. Syst. Evol. Microbiol.">
        <title>The Global Catalogue of Microorganisms (GCM) 10K type strain sequencing project: providing services to taxonomists for standard genome sequencing and annotation.</title>
        <authorList>
            <consortium name="The Broad Institute Genomics Platform"/>
            <consortium name="The Broad Institute Genome Sequencing Center for Infectious Disease"/>
            <person name="Wu L."/>
            <person name="Ma J."/>
        </authorList>
    </citation>
    <scope>NUCLEOTIDE SEQUENCE [LARGE SCALE GENOMIC DNA]</scope>
    <source>
        <strain evidence="3">JCM 16343</strain>
    </source>
</reference>
<organism evidence="2 3">
    <name type="scientific">Psychrobacter aestuarii</name>
    <dbReference type="NCBI Taxonomy" id="556327"/>
    <lineage>
        <taxon>Bacteria</taxon>
        <taxon>Pseudomonadati</taxon>
        <taxon>Pseudomonadota</taxon>
        <taxon>Gammaproteobacteria</taxon>
        <taxon>Moraxellales</taxon>
        <taxon>Moraxellaceae</taxon>
        <taxon>Psychrobacter</taxon>
    </lineage>
</organism>
<proteinExistence type="predicted"/>
<sequence>MIDNPYPDKWQDLQLGVDRICRNVGLQSKVEVDVSTPRGSVNVDVLAVDELSLDNIKYIVECKNWSSSIPQSVVHSFTTVMHETGANIGFIISKHGLQSGAKEYTRNTNIVGLTYLEFQQRYFEAWWTRYFCPRVGDAADRVLQYTEEFNRHRDREYDKLSQENKDLFDQLRAKYRVSSFILAMFNLPSISTKIDTGTLLTPPSDLESFKIGVLSIITPEVTWYGTTFRELLDDILQYLLDAEESFNLLFGKYIFDPTPISGVGVDGPSI</sequence>